<evidence type="ECO:0000313" key="3">
    <source>
        <dbReference type="EMBL" id="ROT84144.1"/>
    </source>
</evidence>
<dbReference type="InterPro" id="IPR029069">
    <property type="entry name" value="HotDog_dom_sf"/>
</dbReference>
<dbReference type="PANTHER" id="PTHR12475:SF4">
    <property type="entry name" value="PROTEIN THEM6"/>
    <property type="match status" value="1"/>
</dbReference>
<evidence type="ECO:0000256" key="2">
    <source>
        <dbReference type="ARBA" id="ARBA00041112"/>
    </source>
</evidence>
<dbReference type="Gene3D" id="3.10.129.10">
    <property type="entry name" value="Hotdog Thioesterase"/>
    <property type="match status" value="1"/>
</dbReference>
<organism evidence="3 4">
    <name type="scientific">Penaeus vannamei</name>
    <name type="common">Whiteleg shrimp</name>
    <name type="synonym">Litopenaeus vannamei</name>
    <dbReference type="NCBI Taxonomy" id="6689"/>
    <lineage>
        <taxon>Eukaryota</taxon>
        <taxon>Metazoa</taxon>
        <taxon>Ecdysozoa</taxon>
        <taxon>Arthropoda</taxon>
        <taxon>Crustacea</taxon>
        <taxon>Multicrustacea</taxon>
        <taxon>Malacostraca</taxon>
        <taxon>Eumalacostraca</taxon>
        <taxon>Eucarida</taxon>
        <taxon>Decapoda</taxon>
        <taxon>Dendrobranchiata</taxon>
        <taxon>Penaeoidea</taxon>
        <taxon>Penaeidae</taxon>
        <taxon>Penaeus</taxon>
    </lineage>
</organism>
<reference evidence="3 4" key="2">
    <citation type="submission" date="2019-01" db="EMBL/GenBank/DDBJ databases">
        <title>The decoding of complex shrimp genome reveals the adaptation for benthos swimmer, frequently molting mechanism and breeding impact on genome.</title>
        <authorList>
            <person name="Sun Y."/>
            <person name="Gao Y."/>
            <person name="Yu Y."/>
        </authorList>
    </citation>
    <scope>NUCLEOTIDE SEQUENCE [LARGE SCALE GENOMIC DNA]</scope>
    <source>
        <tissue evidence="3">Muscle</tissue>
    </source>
</reference>
<dbReference type="InterPro" id="IPR051490">
    <property type="entry name" value="THEM6_lcsJ_thioesterase"/>
</dbReference>
<protein>
    <recommendedName>
        <fullName evidence="2">Protein THEM6</fullName>
    </recommendedName>
</protein>
<dbReference type="CDD" id="cd00586">
    <property type="entry name" value="4HBT"/>
    <property type="match status" value="1"/>
</dbReference>
<sequence>MVEFSTVAIGVLLSLELGYFVKAVVYAFGSRFLLPKLHPLEASRLYGICTTRDIDFLLNHINNARYLRAMDFGRVDHFTRARLLSGLGGKKVQVLVAASTIRYRKPVYLFMPYRLESQIVYWDERNLYYRQNFETIHDNFLRATAYVKLTVLGSSPDELLTACLSESPERPTIPNDLESWMLYVKQNSENLKKKL</sequence>
<comment type="similarity">
    <text evidence="1">Belongs to the THEM6 family.</text>
</comment>
<evidence type="ECO:0000256" key="1">
    <source>
        <dbReference type="ARBA" id="ARBA00038228"/>
    </source>
</evidence>
<accession>A0A423U603</accession>
<gene>
    <name evidence="3" type="ORF">C7M84_022665</name>
</gene>
<dbReference type="Proteomes" id="UP000283509">
    <property type="component" value="Unassembled WGS sequence"/>
</dbReference>
<dbReference type="EMBL" id="QCYY01000588">
    <property type="protein sequence ID" value="ROT84144.1"/>
    <property type="molecule type" value="Genomic_DNA"/>
</dbReference>
<dbReference type="PANTHER" id="PTHR12475">
    <property type="match status" value="1"/>
</dbReference>
<reference evidence="3 4" key="1">
    <citation type="submission" date="2018-04" db="EMBL/GenBank/DDBJ databases">
        <authorList>
            <person name="Zhang X."/>
            <person name="Yuan J."/>
            <person name="Li F."/>
            <person name="Xiang J."/>
        </authorList>
    </citation>
    <scope>NUCLEOTIDE SEQUENCE [LARGE SCALE GENOMIC DNA]</scope>
    <source>
        <tissue evidence="3">Muscle</tissue>
    </source>
</reference>
<comment type="caution">
    <text evidence="3">The sequence shown here is derived from an EMBL/GenBank/DDBJ whole genome shotgun (WGS) entry which is preliminary data.</text>
</comment>
<dbReference type="SUPFAM" id="SSF54637">
    <property type="entry name" value="Thioesterase/thiol ester dehydrase-isomerase"/>
    <property type="match status" value="1"/>
</dbReference>
<evidence type="ECO:0000313" key="4">
    <source>
        <dbReference type="Proteomes" id="UP000283509"/>
    </source>
</evidence>
<dbReference type="Pfam" id="PF13279">
    <property type="entry name" value="4HBT_2"/>
    <property type="match status" value="1"/>
</dbReference>
<keyword evidence="4" id="KW-1185">Reference proteome</keyword>
<dbReference type="AlphaFoldDB" id="A0A423U603"/>
<proteinExistence type="inferred from homology"/>
<dbReference type="OrthoDB" id="265761at2759"/>
<name>A0A423U603_PENVA</name>